<accession>A0A2M9HQF7</accession>
<evidence type="ECO:0000313" key="2">
    <source>
        <dbReference type="Proteomes" id="UP000228755"/>
    </source>
</evidence>
<comment type="caution">
    <text evidence="1">The sequence shown here is derived from an EMBL/GenBank/DDBJ whole genome shotgun (WGS) entry which is preliminary data.</text>
</comment>
<dbReference type="Proteomes" id="UP000228755">
    <property type="component" value="Unassembled WGS sequence"/>
</dbReference>
<sequence>MRGARGVRVERADAQRDILEDFRNHGFTPPWSVSLVDGVELAFESSGAAAFRLEPAARPVELAGQVPDLGSQRFGLRVGLRLGQ</sequence>
<name>A0A2M9HQF7_9BIFI</name>
<proteinExistence type="predicted"/>
<reference evidence="1 2" key="1">
    <citation type="submission" date="2017-11" db="EMBL/GenBank/DDBJ databases">
        <title>Draft genome sequences of strains TRE 1, TRE D, TRE H and TRI 7, isolated from tamarins, belonging to four potential novel Bifidobacterium species.</title>
        <authorList>
            <person name="Mattarelli P."/>
            <person name="Modesto M."/>
            <person name="Bonetti A."/>
            <person name="Puglisi E."/>
            <person name="Morelli L."/>
        </authorList>
    </citation>
    <scope>NUCLEOTIDE SEQUENCE [LARGE SCALE GENOMIC DNA]</scope>
    <source>
        <strain evidence="2">TRED</strain>
    </source>
</reference>
<organism evidence="1 2">
    <name type="scientific">Bifidobacterium scaligerum</name>
    <dbReference type="NCBI Taxonomy" id="2052656"/>
    <lineage>
        <taxon>Bacteria</taxon>
        <taxon>Bacillati</taxon>
        <taxon>Actinomycetota</taxon>
        <taxon>Actinomycetes</taxon>
        <taxon>Bifidobacteriales</taxon>
        <taxon>Bifidobacteriaceae</taxon>
        <taxon>Bifidobacterium</taxon>
    </lineage>
</organism>
<dbReference type="EMBL" id="PGLQ01000003">
    <property type="protein sequence ID" value="PJM79021.1"/>
    <property type="molecule type" value="Genomic_DNA"/>
</dbReference>
<dbReference type="AlphaFoldDB" id="A0A2M9HQF7"/>
<gene>
    <name evidence="1" type="ORF">CUU80_06695</name>
</gene>
<dbReference type="RefSeq" id="WP_100496538.1">
    <property type="nucleotide sequence ID" value="NZ_PGLQ01000003.1"/>
</dbReference>
<evidence type="ECO:0000313" key="1">
    <source>
        <dbReference type="EMBL" id="PJM79021.1"/>
    </source>
</evidence>
<protein>
    <submittedName>
        <fullName evidence="1">Uncharacterized protein</fullName>
    </submittedName>
</protein>
<keyword evidence="2" id="KW-1185">Reference proteome</keyword>